<accession>A0A7E5A1K1</accession>
<reference evidence="1" key="1">
    <citation type="journal article" date="2013" name="Genetics">
        <title>The draft genome and transcriptome of Panagrellus redivivus are shaped by the harsh demands of a free-living lifestyle.</title>
        <authorList>
            <person name="Srinivasan J."/>
            <person name="Dillman A.R."/>
            <person name="Macchietto M.G."/>
            <person name="Heikkinen L."/>
            <person name="Lakso M."/>
            <person name="Fracchia K.M."/>
            <person name="Antoshechkin I."/>
            <person name="Mortazavi A."/>
            <person name="Wong G."/>
            <person name="Sternberg P.W."/>
        </authorList>
    </citation>
    <scope>NUCLEOTIDE SEQUENCE [LARGE SCALE GENOMIC DNA]</scope>
    <source>
        <strain evidence="1">MT8872</strain>
    </source>
</reference>
<sequence length="155" mass="17419">MYIVVLTVGGHIFFWDEDPNSALATSAHSNELAIPAVFLPLKKLWKPESPNGGRTRILTVAHPQSASSMASTRASEAEMDQWMALKDPEPGIHSEMKHYNEHKFDEFVCAMSETSRDHTYSPSLPTDGECLPSPPYEMDQWMALKDPEPGERFQI</sequence>
<dbReference type="Proteomes" id="UP000492821">
    <property type="component" value="Unassembled WGS sequence"/>
</dbReference>
<keyword evidence="1" id="KW-1185">Reference proteome</keyword>
<evidence type="ECO:0000313" key="2">
    <source>
        <dbReference type="WBParaSite" id="Pan_g9160.t1"/>
    </source>
</evidence>
<reference evidence="2" key="2">
    <citation type="submission" date="2020-10" db="UniProtKB">
        <authorList>
            <consortium name="WormBaseParasite"/>
        </authorList>
    </citation>
    <scope>IDENTIFICATION</scope>
</reference>
<dbReference type="AlphaFoldDB" id="A0A7E5A1K1"/>
<name>A0A7E5A1K1_PANRE</name>
<proteinExistence type="predicted"/>
<evidence type="ECO:0000313" key="1">
    <source>
        <dbReference type="Proteomes" id="UP000492821"/>
    </source>
</evidence>
<protein>
    <submittedName>
        <fullName evidence="2">PHM7_ext domain-containing protein</fullName>
    </submittedName>
</protein>
<dbReference type="WBParaSite" id="Pan_g9160.t1">
    <property type="protein sequence ID" value="Pan_g9160.t1"/>
    <property type="gene ID" value="Pan_g9160"/>
</dbReference>
<organism evidence="1 2">
    <name type="scientific">Panagrellus redivivus</name>
    <name type="common">Microworm</name>
    <dbReference type="NCBI Taxonomy" id="6233"/>
    <lineage>
        <taxon>Eukaryota</taxon>
        <taxon>Metazoa</taxon>
        <taxon>Ecdysozoa</taxon>
        <taxon>Nematoda</taxon>
        <taxon>Chromadorea</taxon>
        <taxon>Rhabditida</taxon>
        <taxon>Tylenchina</taxon>
        <taxon>Panagrolaimomorpha</taxon>
        <taxon>Panagrolaimoidea</taxon>
        <taxon>Panagrolaimidae</taxon>
        <taxon>Panagrellus</taxon>
    </lineage>
</organism>